<evidence type="ECO:0000256" key="3">
    <source>
        <dbReference type="PROSITE-ProRule" id="PRU00209"/>
    </source>
</evidence>
<dbReference type="NCBIfam" id="NF007495">
    <property type="entry name" value="PRK10089.1-4"/>
    <property type="match status" value="1"/>
</dbReference>
<dbReference type="Proteomes" id="UP000033949">
    <property type="component" value="Unassembled WGS sequence"/>
</dbReference>
<keyword evidence="1 3" id="KW-0820">tRNA-binding</keyword>
<reference evidence="5 6" key="1">
    <citation type="journal article" date="2015" name="Nature">
        <title>rRNA introns, odd ribosomes, and small enigmatic genomes across a large radiation of phyla.</title>
        <authorList>
            <person name="Brown C.T."/>
            <person name="Hug L.A."/>
            <person name="Thomas B.C."/>
            <person name="Sharon I."/>
            <person name="Castelle C.J."/>
            <person name="Singh A."/>
            <person name="Wilkins M.J."/>
            <person name="Williams K.H."/>
            <person name="Banfield J.F."/>
        </authorList>
    </citation>
    <scope>NUCLEOTIDE SEQUENCE [LARGE SCALE GENOMIC DNA]</scope>
</reference>
<accession>A0A0G1ACP0</accession>
<dbReference type="PATRIC" id="fig|1618755.3.peg.616"/>
<dbReference type="FunFam" id="2.40.50.140:FF:000165">
    <property type="entry name" value="Chaperone CsaA"/>
    <property type="match status" value="1"/>
</dbReference>
<comment type="caution">
    <text evidence="5">The sequence shown here is derived from an EMBL/GenBank/DDBJ whole genome shotgun (WGS) entry which is preliminary data.</text>
</comment>
<feature type="domain" description="TRNA-binding" evidence="4">
    <location>
        <begin position="8"/>
        <end position="114"/>
    </location>
</feature>
<dbReference type="SUPFAM" id="SSF50249">
    <property type="entry name" value="Nucleic acid-binding proteins"/>
    <property type="match status" value="1"/>
</dbReference>
<dbReference type="Pfam" id="PF01588">
    <property type="entry name" value="tRNA_bind"/>
    <property type="match status" value="1"/>
</dbReference>
<dbReference type="GO" id="GO:0000049">
    <property type="term" value="F:tRNA binding"/>
    <property type="evidence" value="ECO:0007669"/>
    <property type="project" value="UniProtKB-UniRule"/>
</dbReference>
<evidence type="ECO:0000256" key="2">
    <source>
        <dbReference type="ARBA" id="ARBA00022884"/>
    </source>
</evidence>
<dbReference type="NCBIfam" id="TIGR02222">
    <property type="entry name" value="chap_CsaA"/>
    <property type="match status" value="1"/>
</dbReference>
<dbReference type="InterPro" id="IPR012340">
    <property type="entry name" value="NA-bd_OB-fold"/>
</dbReference>
<dbReference type="CDD" id="cd02798">
    <property type="entry name" value="tRNA_bind_CsaA"/>
    <property type="match status" value="1"/>
</dbReference>
<dbReference type="NCBIfam" id="NF007494">
    <property type="entry name" value="PRK10089.1-3"/>
    <property type="match status" value="1"/>
</dbReference>
<dbReference type="InterPro" id="IPR051270">
    <property type="entry name" value="Tyrosine-tRNA_ligase_regulator"/>
</dbReference>
<dbReference type="PANTHER" id="PTHR11586:SF37">
    <property type="entry name" value="TRNA-BINDING DOMAIN-CONTAINING PROTEIN"/>
    <property type="match status" value="1"/>
</dbReference>
<dbReference type="AlphaFoldDB" id="A0A0G1ACP0"/>
<evidence type="ECO:0000259" key="4">
    <source>
        <dbReference type="PROSITE" id="PS50886"/>
    </source>
</evidence>
<dbReference type="InterPro" id="IPR008231">
    <property type="entry name" value="CsaA"/>
</dbReference>
<evidence type="ECO:0000313" key="6">
    <source>
        <dbReference type="Proteomes" id="UP000033949"/>
    </source>
</evidence>
<gene>
    <name evidence="5" type="ORF">UU82_C0042G0004</name>
</gene>
<keyword evidence="2 3" id="KW-0694">RNA-binding</keyword>
<evidence type="ECO:0000313" key="5">
    <source>
        <dbReference type="EMBL" id="KKS23043.1"/>
    </source>
</evidence>
<name>A0A0G1ACP0_9BACT</name>
<dbReference type="PROSITE" id="PS50886">
    <property type="entry name" value="TRBD"/>
    <property type="match status" value="1"/>
</dbReference>
<evidence type="ECO:0000256" key="1">
    <source>
        <dbReference type="ARBA" id="ARBA00022555"/>
    </source>
</evidence>
<sequence>MPQITYEDFTKVDIRVGKIVEISDFPEAHKPAYKLKIDFGPEIGVKNSSVQAVGAHTKEELLNSFVCCVVNFSPKKVGPFLSEVLTLGFRNNLGGGWILIEPKTDSVDLGSKLA</sequence>
<protein>
    <submittedName>
        <fullName evidence="5">Export-related chaperone CsaA</fullName>
    </submittedName>
</protein>
<proteinExistence type="predicted"/>
<dbReference type="InterPro" id="IPR002547">
    <property type="entry name" value="tRNA-bd_dom"/>
</dbReference>
<organism evidence="5 6">
    <name type="scientific">Candidatus Nomurabacteria bacterium GW2011_GWC2_41_8</name>
    <dbReference type="NCBI Taxonomy" id="1618755"/>
    <lineage>
        <taxon>Bacteria</taxon>
        <taxon>Candidatus Nomuraibacteriota</taxon>
    </lineage>
</organism>
<dbReference type="Gene3D" id="2.40.50.140">
    <property type="entry name" value="Nucleic acid-binding proteins"/>
    <property type="match status" value="1"/>
</dbReference>
<dbReference type="PANTHER" id="PTHR11586">
    <property type="entry name" value="TRNA-AMINOACYLATION COFACTOR ARC1 FAMILY MEMBER"/>
    <property type="match status" value="1"/>
</dbReference>
<dbReference type="EMBL" id="LCCC01000042">
    <property type="protein sequence ID" value="KKS23043.1"/>
    <property type="molecule type" value="Genomic_DNA"/>
</dbReference>